<dbReference type="AlphaFoldDB" id="A0A8J5XP13"/>
<comment type="caution">
    <text evidence="1">The sequence shown here is derived from an EMBL/GenBank/DDBJ whole genome shotgun (WGS) entry which is preliminary data.</text>
</comment>
<dbReference type="Proteomes" id="UP000751190">
    <property type="component" value="Unassembled WGS sequence"/>
</dbReference>
<evidence type="ECO:0000313" key="1">
    <source>
        <dbReference type="EMBL" id="KAG8467309.1"/>
    </source>
</evidence>
<gene>
    <name evidence="1" type="ORF">KFE25_000625</name>
</gene>
<keyword evidence="2" id="KW-1185">Reference proteome</keyword>
<evidence type="ECO:0008006" key="3">
    <source>
        <dbReference type="Google" id="ProtNLM"/>
    </source>
</evidence>
<protein>
    <recommendedName>
        <fullName evidence="3">FHA domain-containing protein</fullName>
    </recommendedName>
</protein>
<organism evidence="1 2">
    <name type="scientific">Diacronema lutheri</name>
    <name type="common">Unicellular marine alga</name>
    <name type="synonym">Monochrysis lutheri</name>
    <dbReference type="NCBI Taxonomy" id="2081491"/>
    <lineage>
        <taxon>Eukaryota</taxon>
        <taxon>Haptista</taxon>
        <taxon>Haptophyta</taxon>
        <taxon>Pavlovophyceae</taxon>
        <taxon>Pavlovales</taxon>
        <taxon>Pavlovaceae</taxon>
        <taxon>Diacronema</taxon>
    </lineage>
</organism>
<reference evidence="1" key="1">
    <citation type="submission" date="2021-05" db="EMBL/GenBank/DDBJ databases">
        <title>The genome of the haptophyte Pavlova lutheri (Diacronema luteri, Pavlovales) - a model for lipid biosynthesis in eukaryotic algae.</title>
        <authorList>
            <person name="Hulatt C.J."/>
            <person name="Posewitz M.C."/>
        </authorList>
    </citation>
    <scope>NUCLEOTIDE SEQUENCE</scope>
    <source>
        <strain evidence="1">NIVA-4/92</strain>
    </source>
</reference>
<name>A0A8J5XP13_DIALT</name>
<accession>A0A8J5XP13</accession>
<proteinExistence type="predicted"/>
<sequence>MEPRAQLVRTFDSASKKRFDLDASGEWRAFGRDDVGIADAYISRKHLELCARRTERGGVELLARHTGSNRSSFVRRSRRGARAAAGGEAGAAAEPEWWLVPRLGDEPRDHMRLEHDDSLFVGGQLAPSCARQVAGPLAEPPRSPVHEFIVQLVPPHAHGSRGAQAGEGARGAVVDTQAAGDEIGGGGGRTDLVEAGGAGVLADAPLDERLAAVLGGLETLPVLPGTSVRESGLLAIDRACELAVELAARVAALRAREAERQTELGAALDAMARASDELLRSEAELFLDVAPIFAAKVRKLAELEGE</sequence>
<evidence type="ECO:0000313" key="2">
    <source>
        <dbReference type="Proteomes" id="UP000751190"/>
    </source>
</evidence>
<dbReference type="EMBL" id="JAGTXO010000006">
    <property type="protein sequence ID" value="KAG8467309.1"/>
    <property type="molecule type" value="Genomic_DNA"/>
</dbReference>